<comment type="caution">
    <text evidence="1">The sequence shown here is derived from an EMBL/GenBank/DDBJ whole genome shotgun (WGS) entry which is preliminary data.</text>
</comment>
<protein>
    <submittedName>
        <fullName evidence="1">Uncharacterized protein</fullName>
    </submittedName>
</protein>
<proteinExistence type="predicted"/>
<organism evidence="1 2">
    <name type="scientific">Rhodococcus wratislaviensis</name>
    <name type="common">Tsukamurella wratislaviensis</name>
    <dbReference type="NCBI Taxonomy" id="44752"/>
    <lineage>
        <taxon>Bacteria</taxon>
        <taxon>Bacillati</taxon>
        <taxon>Actinomycetota</taxon>
        <taxon>Actinomycetes</taxon>
        <taxon>Mycobacteriales</taxon>
        <taxon>Nocardiaceae</taxon>
        <taxon>Rhodococcus</taxon>
    </lineage>
</organism>
<keyword evidence="2" id="KW-1185">Reference proteome</keyword>
<name>A0A402CJH5_RHOWR</name>
<gene>
    <name evidence="1" type="ORF">Rhow_008064</name>
</gene>
<dbReference type="OrthoDB" id="4483264at2"/>
<evidence type="ECO:0000313" key="1">
    <source>
        <dbReference type="EMBL" id="GCE43766.1"/>
    </source>
</evidence>
<dbReference type="AlphaFoldDB" id="A0A402CJH5"/>
<reference evidence="1 2" key="1">
    <citation type="submission" date="2018-11" db="EMBL/GenBank/DDBJ databases">
        <title>Microbial catabolism of amino acid.</title>
        <authorList>
            <person name="Hibi M."/>
            <person name="Ogawa J."/>
        </authorList>
    </citation>
    <scope>NUCLEOTIDE SEQUENCE [LARGE SCALE GENOMIC DNA]</scope>
    <source>
        <strain evidence="1 2">C31-06</strain>
    </source>
</reference>
<sequence length="155" mass="16715">MTADHAHATTAQSRIGGRLLRAVGDRDVPAVIEQTCAVACPHGPCAPLFHPVMLWLITQLGALLRDRVGVDGDEDGEAFAFEVLTGAELWSEPTSLSDDARGLRIRVLAALSQDHAPPPWAPQTSGPAVVPVPPERVRMLLDALLWLDDLLDYNL</sequence>
<dbReference type="EMBL" id="BHYM01000080">
    <property type="protein sequence ID" value="GCE43766.1"/>
    <property type="molecule type" value="Genomic_DNA"/>
</dbReference>
<dbReference type="Proteomes" id="UP000287519">
    <property type="component" value="Unassembled WGS sequence"/>
</dbReference>
<accession>A0A402CJH5</accession>
<dbReference type="RefSeq" id="WP_124395466.1">
    <property type="nucleotide sequence ID" value="NZ_BHYM01000080.1"/>
</dbReference>
<evidence type="ECO:0000313" key="2">
    <source>
        <dbReference type="Proteomes" id="UP000287519"/>
    </source>
</evidence>